<dbReference type="InterPro" id="IPR052227">
    <property type="entry name" value="Arf-Rho-GAP_ANK-PH_domain"/>
</dbReference>
<feature type="region of interest" description="Disordered" evidence="3">
    <location>
        <begin position="506"/>
        <end position="530"/>
    </location>
</feature>
<comment type="caution">
    <text evidence="9">The sequence shown here is derived from an EMBL/GenBank/DDBJ whole genome shotgun (WGS) entry which is preliminary data.</text>
</comment>
<dbReference type="PROSITE" id="PS50238">
    <property type="entry name" value="RHOGAP"/>
    <property type="match status" value="1"/>
</dbReference>
<evidence type="ECO:0000259" key="7">
    <source>
        <dbReference type="PROSITE" id="PS50115"/>
    </source>
</evidence>
<dbReference type="EMBL" id="JARBDR010000923">
    <property type="protein sequence ID" value="KAJ8297419.1"/>
    <property type="molecule type" value="Genomic_DNA"/>
</dbReference>
<dbReference type="SUPFAM" id="SSF47769">
    <property type="entry name" value="SAM/Pointed domain"/>
    <property type="match status" value="1"/>
</dbReference>
<feature type="region of interest" description="Disordered" evidence="3">
    <location>
        <begin position="67"/>
        <end position="161"/>
    </location>
</feature>
<feature type="compositionally biased region" description="Pro residues" evidence="3">
    <location>
        <begin position="514"/>
        <end position="525"/>
    </location>
</feature>
<feature type="transmembrane region" description="Helical" evidence="4">
    <location>
        <begin position="1675"/>
        <end position="1694"/>
    </location>
</feature>
<evidence type="ECO:0008006" key="11">
    <source>
        <dbReference type="Google" id="ProtNLM"/>
    </source>
</evidence>
<dbReference type="Gene3D" id="2.30.29.30">
    <property type="entry name" value="Pleckstrin-homology domain (PH domain)/Phosphotyrosine-binding domain (PTB)"/>
    <property type="match status" value="3"/>
</dbReference>
<proteinExistence type="predicted"/>
<organism evidence="9 10">
    <name type="scientific">Tegillarca granosa</name>
    <name type="common">Malaysian cockle</name>
    <name type="synonym">Anadara granosa</name>
    <dbReference type="NCBI Taxonomy" id="220873"/>
    <lineage>
        <taxon>Eukaryota</taxon>
        <taxon>Metazoa</taxon>
        <taxon>Spiralia</taxon>
        <taxon>Lophotrochozoa</taxon>
        <taxon>Mollusca</taxon>
        <taxon>Bivalvia</taxon>
        <taxon>Autobranchia</taxon>
        <taxon>Pteriomorphia</taxon>
        <taxon>Arcoida</taxon>
        <taxon>Arcoidea</taxon>
        <taxon>Arcidae</taxon>
        <taxon>Tegillarca</taxon>
    </lineage>
</organism>
<evidence type="ECO:0000256" key="3">
    <source>
        <dbReference type="SAM" id="MobiDB-lite"/>
    </source>
</evidence>
<dbReference type="InterPro" id="IPR000198">
    <property type="entry name" value="RhoGAP_dom"/>
</dbReference>
<dbReference type="Proteomes" id="UP001217089">
    <property type="component" value="Unassembled WGS sequence"/>
</dbReference>
<feature type="region of interest" description="Disordered" evidence="3">
    <location>
        <begin position="653"/>
        <end position="741"/>
    </location>
</feature>
<evidence type="ECO:0000259" key="6">
    <source>
        <dbReference type="PROSITE" id="PS50105"/>
    </source>
</evidence>
<feature type="compositionally biased region" description="Basic residues" evidence="3">
    <location>
        <begin position="106"/>
        <end position="117"/>
    </location>
</feature>
<dbReference type="SUPFAM" id="SSF50729">
    <property type="entry name" value="PH domain-like"/>
    <property type="match status" value="3"/>
</dbReference>
<reference evidence="9 10" key="1">
    <citation type="submission" date="2022-12" db="EMBL/GenBank/DDBJ databases">
        <title>Chromosome-level genome of Tegillarca granosa.</title>
        <authorList>
            <person name="Kim J."/>
        </authorList>
    </citation>
    <scope>NUCLEOTIDE SEQUENCE [LARGE SCALE GENOMIC DNA]</scope>
    <source>
        <strain evidence="9">Teg-2019</strain>
        <tissue evidence="9">Adductor muscle</tissue>
    </source>
</reference>
<evidence type="ECO:0000256" key="1">
    <source>
        <dbReference type="ARBA" id="ARBA00022468"/>
    </source>
</evidence>
<dbReference type="SUPFAM" id="SSF57863">
    <property type="entry name" value="ArfGap/RecO-like zinc finger"/>
    <property type="match status" value="1"/>
</dbReference>
<feature type="compositionally biased region" description="Polar residues" evidence="3">
    <location>
        <begin position="416"/>
        <end position="428"/>
    </location>
</feature>
<protein>
    <recommendedName>
        <fullName evidence="11">Arf-GAP with Rho-GAP domain, ANK repeat and PH domain-containing protein 1</fullName>
    </recommendedName>
</protein>
<feature type="domain" description="Rho-GAP" evidence="8">
    <location>
        <begin position="1768"/>
        <end position="1959"/>
    </location>
</feature>
<dbReference type="SMART" id="SM00454">
    <property type="entry name" value="SAM"/>
    <property type="match status" value="1"/>
</dbReference>
<feature type="compositionally biased region" description="Basic and acidic residues" evidence="3">
    <location>
        <begin position="314"/>
        <end position="324"/>
    </location>
</feature>
<dbReference type="PANTHER" id="PTHR45899">
    <property type="entry name" value="RHO GTPASE ACTIVATING PROTEIN AT 15B, ISOFORM C"/>
    <property type="match status" value="1"/>
</dbReference>
<dbReference type="InterPro" id="IPR038508">
    <property type="entry name" value="ArfGAP_dom_sf"/>
</dbReference>
<keyword evidence="4" id="KW-0812">Transmembrane</keyword>
<feature type="compositionally biased region" description="Polar residues" evidence="3">
    <location>
        <begin position="83"/>
        <end position="99"/>
    </location>
</feature>
<dbReference type="PROSITE" id="PS50105">
    <property type="entry name" value="SAM_DOMAIN"/>
    <property type="match status" value="1"/>
</dbReference>
<dbReference type="SMART" id="SM00324">
    <property type="entry name" value="RhoGAP"/>
    <property type="match status" value="1"/>
</dbReference>
<dbReference type="Pfam" id="PF00620">
    <property type="entry name" value="RhoGAP"/>
    <property type="match status" value="1"/>
</dbReference>
<dbReference type="PANTHER" id="PTHR45899:SF2">
    <property type="entry name" value="RHO GTPASE ACTIVATING PROTEIN AT 15B, ISOFORM C"/>
    <property type="match status" value="1"/>
</dbReference>
<keyword evidence="2" id="KW-0863">Zinc-finger</keyword>
<feature type="domain" description="PH" evidence="5">
    <location>
        <begin position="1290"/>
        <end position="1379"/>
    </location>
</feature>
<keyword evidence="1" id="KW-0343">GTPase activation</keyword>
<evidence type="ECO:0000256" key="4">
    <source>
        <dbReference type="SAM" id="Phobius"/>
    </source>
</evidence>
<dbReference type="PROSITE" id="PS50115">
    <property type="entry name" value="ARFGAP"/>
    <property type="match status" value="1"/>
</dbReference>
<keyword evidence="4" id="KW-1133">Transmembrane helix</keyword>
<dbReference type="PRINTS" id="PR00405">
    <property type="entry name" value="REVINTRACTNG"/>
</dbReference>
<feature type="domain" description="SAM" evidence="6">
    <location>
        <begin position="2"/>
        <end position="66"/>
    </location>
</feature>
<accession>A0ABQ9E060</accession>
<dbReference type="Gene3D" id="1.10.555.10">
    <property type="entry name" value="Rho GTPase activation protein"/>
    <property type="match status" value="1"/>
</dbReference>
<gene>
    <name evidence="9" type="ORF">KUTeg_023950</name>
</gene>
<evidence type="ECO:0000256" key="2">
    <source>
        <dbReference type="PROSITE-ProRule" id="PRU00288"/>
    </source>
</evidence>
<evidence type="ECO:0000259" key="5">
    <source>
        <dbReference type="PROSITE" id="PS50003"/>
    </source>
</evidence>
<feature type="region of interest" description="Disordered" evidence="3">
    <location>
        <begin position="585"/>
        <end position="617"/>
    </location>
</feature>
<feature type="region of interest" description="Disordered" evidence="3">
    <location>
        <begin position="290"/>
        <end position="363"/>
    </location>
</feature>
<dbReference type="InterPro" id="IPR013761">
    <property type="entry name" value="SAM/pointed_sf"/>
</dbReference>
<dbReference type="SUPFAM" id="SSF48350">
    <property type="entry name" value="GTPase activation domain, GAP"/>
    <property type="match status" value="1"/>
</dbReference>
<dbReference type="Pfam" id="PF01412">
    <property type="entry name" value="ArfGap"/>
    <property type="match status" value="1"/>
</dbReference>
<name>A0ABQ9E060_TEGGR</name>
<dbReference type="InterPro" id="IPR037278">
    <property type="entry name" value="ARFGAP/RecO"/>
</dbReference>
<evidence type="ECO:0000313" key="9">
    <source>
        <dbReference type="EMBL" id="KAJ8297419.1"/>
    </source>
</evidence>
<feature type="compositionally biased region" description="Polar residues" evidence="3">
    <location>
        <begin position="137"/>
        <end position="146"/>
    </location>
</feature>
<dbReference type="InterPro" id="IPR001849">
    <property type="entry name" value="PH_domain"/>
</dbReference>
<dbReference type="PROSITE" id="PS50003">
    <property type="entry name" value="PH_DOMAIN"/>
    <property type="match status" value="1"/>
</dbReference>
<dbReference type="Gene3D" id="1.10.150.50">
    <property type="entry name" value="Transcription Factor, Ets-1"/>
    <property type="match status" value="1"/>
</dbReference>
<feature type="region of interest" description="Disordered" evidence="3">
    <location>
        <begin position="416"/>
        <end position="440"/>
    </location>
</feature>
<keyword evidence="4" id="KW-0472">Membrane</keyword>
<keyword evidence="10" id="KW-1185">Reference proteome</keyword>
<sequence length="2237" mass="256207">METNGTLEGWLKSLSLEQYLSTFQNAGFTSLEHCTSLDDDLLNIIGITPLGHRKRILSHLPVINEGEYDLPKTPLGIQKDLNTESSPTCHLNTSENNGDVSDRPKPVPKPRKTKRIKNSSETESSDLSPRPVPAPRVTSSKNSDGSINLKGVTLDESSDDRNDEHFYQEIGQTEPENVTDSRLTFKPEPNDKNLLQQKLQQEFESFYKNTTTNVPESKDKVVNISDIVPPPRRPNTDTAALSNPAYCEEKQVMDDESLYESIWVGGTSKKTNPGKLEPISPAKETDIDADIEHNLSPPPELPAKQRSSTAKNRFIKETNIDDFVHGVQMRKKSPPPPVLPDKTSLKQTDLDSVWPGNGNIHTNETIDEDQLYANEPVKTRSTISNNQSRVTSNLIQFSPDTDNELFSFDRTSKGSLLSSDKTLQPDTIQEQEEPDSTKINPFLDQVGATETDNISDTKYGNFPVNTDQYFTNTGFEISDEDFAAMIRNPDTIQESSLDTLSADNSKDVRKSFDMPPPEFPPPPLPAESSADINLSSDNSFAAFDPLKTKPEVPVNLVSPVPVNTIPPVPPRTGSVSADTTYVNLDTSKPDIEPSISELANQDKTKSSHYSEKGASAKEGFKVSETSFNTSIDPFHGDDPFSEFTTECEQFNQGGMTTFEDDTSSYQDFDPFGLNRNDSSRSATSDTPSSLNLNDVPPPPHWNESINDPGSLYAMAKGMQLDNGSSDESSDLDSEDHLDSSPEVLTAGSDIVRNVISPRSRERSGYLYKQGGCHLLFILQKVDFSIIVNIKIRCHLLFILQKVDFSIINFDFSINVNINIRCHSLFILQNVDFSIIVNINISCHSLFILQSIDFSIIVNIEIRCHSLFILQNFDFSMNNVDFSIIVNINIRCHSLFILQNVHFSIINVDFSIIVNINIRCHSLFILQNVHFSIINVDFSIIVNINIRCHSLFILQNVDFSINNVDFSIIVNINISCHSLFILQKFDFSFNVNINIRCHSLFILQNFDFSFNVNIHIRCHSLFILQNFDFSFNVNINMRCHSLFILQNFDFGINVNINIRCHSLFILQNVDFSINNFDFSINNVDFSIIVNINIRCHSLFILQNFDFSFNVNINIRCHSLFILQNVDLSIIVNINIRCHSLFILQNFDFSFNVNINIRCHSLFILQNFDFSINVNIDIRCHLLFILQLKFLYKCFKCFIFSALKYHHILVKGNKGWRKRWVIFNGRDVRYYTNAKGSDTSRFKFQLVTKHRVFMFAAETLDDCTMWSSTLMEAILNYTPPPGGEREGGDMYDPDKQGYVKFERKKDKYYVAIKQGKLCYYNSEQDFKQASPIHEIEMKLASVKEVSKNKLQMSTHYAYFILVFDSYHDCLLWRMAIEEAIADGLGDNRVLNEVQKNTSNLVCADCDTKDPHWASINLGIVLCKKCAGIHRHFDMMKAIGNDNAKRFWEGTLRDKISESTPPAMRKQFLENKYKLKAFCNSHPLTGNQNALDEVLYSRSSDPEGETAFQIAKKSGQRLQMEFLYQNGGDKNSRGYADSEEALALRLRSEVCLEGFLMKTGSNMKDFLKRWCSSIAKDSIEHECIQCIHATPLDRTVSTVSNISRKISFRNPSPCEAWHLKIKYILNHIHCYTNDYLYFVYILCIYMIYYNDAVYRFLYTSENIKAYKKMSSYNKTCHFVPFFFFFNFFFENFIIFILDNFNYIIYQMNVYGTNYLFCPVPLFEEVGHLDFCLAGNFYVREGLTSEWRKTWLMINNKVVQYTDKDVKLTEQIDLRKVMNLKYQDAVSACTYCSESGRCFAVDIPGKERGIYREAAVNSKVQGILNKLTSDVYSLVLQREIHTVHEIANVLKRFLRNLKEPLLTSSLYDQWLQHSGNDHDTKLKWYKYLISQLPDIHRLTLKLLAGHLSRISKYSDENLMTIENIAIAFGSTLMKASETQLQQGNIPLEMKVIGDIVQYHEWLFDVPVENKDEEIERNIEEAKRKMEMLQRNTVKKSLANQGNLIISIYYLDYRGQSEIQQVTSTTDVRSTINLIKKRLGIKTGTWSLHEVVCKGLIERPLHPSDNIYDIAMAWAGWEDPYRSSVCLCLKPDDLIQKIDSAYEFGRPLFADLKYSEKKTFKKFTFEFKQSRLSYSKDMKSAGTPINCWNIEDLNIYIGTDPKRTCPTNKDTPFFGRTVCCNTEEELMCWVAAMMVAQIKSRCLFSHDTFGRLCAGFDCILVKQNRKKLTILHFHKCSQEKKN</sequence>
<dbReference type="Gene3D" id="3.10.20.90">
    <property type="entry name" value="Phosphatidylinositol 3-kinase Catalytic Subunit, Chain A, domain 1"/>
    <property type="match status" value="1"/>
</dbReference>
<dbReference type="InterPro" id="IPR008936">
    <property type="entry name" value="Rho_GTPase_activation_prot"/>
</dbReference>
<evidence type="ECO:0000259" key="8">
    <source>
        <dbReference type="PROSITE" id="PS50238"/>
    </source>
</evidence>
<keyword evidence="2" id="KW-0479">Metal-binding</keyword>
<dbReference type="Pfam" id="PF00536">
    <property type="entry name" value="SAM_1"/>
    <property type="match status" value="1"/>
</dbReference>
<feature type="compositionally biased region" description="Basic and acidic residues" evidence="3">
    <location>
        <begin position="600"/>
        <end position="617"/>
    </location>
</feature>
<dbReference type="Gene3D" id="1.10.220.150">
    <property type="entry name" value="Arf GTPase activating protein"/>
    <property type="match status" value="2"/>
</dbReference>
<feature type="domain" description="Arf-GAP" evidence="7">
    <location>
        <begin position="1385"/>
        <end position="1487"/>
    </location>
</feature>
<dbReference type="SMART" id="SM00233">
    <property type="entry name" value="PH"/>
    <property type="match status" value="3"/>
</dbReference>
<dbReference type="InterPro" id="IPR011993">
    <property type="entry name" value="PH-like_dom_sf"/>
</dbReference>
<dbReference type="SUPFAM" id="SSF54236">
    <property type="entry name" value="Ubiquitin-like"/>
    <property type="match status" value="1"/>
</dbReference>
<evidence type="ECO:0000313" key="10">
    <source>
        <dbReference type="Proteomes" id="UP001217089"/>
    </source>
</evidence>
<dbReference type="InterPro" id="IPR029071">
    <property type="entry name" value="Ubiquitin-like_domsf"/>
</dbReference>
<dbReference type="SMART" id="SM00105">
    <property type="entry name" value="ArfGap"/>
    <property type="match status" value="1"/>
</dbReference>
<dbReference type="InterPro" id="IPR001660">
    <property type="entry name" value="SAM"/>
</dbReference>
<feature type="transmembrane region" description="Helical" evidence="4">
    <location>
        <begin position="1632"/>
        <end position="1654"/>
    </location>
</feature>
<keyword evidence="2" id="KW-0862">Zinc</keyword>
<feature type="compositionally biased region" description="Low complexity" evidence="3">
    <location>
        <begin position="679"/>
        <end position="689"/>
    </location>
</feature>
<dbReference type="InterPro" id="IPR001164">
    <property type="entry name" value="ArfGAP_dom"/>
</dbReference>